<dbReference type="GO" id="GO:0005783">
    <property type="term" value="C:endoplasmic reticulum"/>
    <property type="evidence" value="ECO:0007669"/>
    <property type="project" value="TreeGrafter"/>
</dbReference>
<sequence>MATPEHDISTLSEQQKQALESYTAVTDQGIEEAIPLLRRSQWNVEIAISRFFDGEFPDPILEAVAAQDFQLSRSARQENLQQSLLYGNKRILNHEKQPDPAPRIVPQSDTDIIRQPPFILAILFTPFNLVYKLAASSCNILSYLFSFSNLRSRNFISQQHSLGRRPLKPRDCAARLKREFEEEYGSNSLPFFEGGYAQALDLAKSHFKFLVILLLSPEHDDTAHFVRETLLDLMVQDFLHKSENNIILWAGDVRDSEAYQVSAAVKCSKFPFTAVVAHTPNISSTSMSVILSITGTTDATTYLSKLRTAVTKHEEQLSIARASRSAQDLERNLRQQQDSAYERSLARDRERARLKKEAEAAVAEEKRREMVLQAAAALHAEKKLQWRKWRSMNIGPEPEADEKEIELYAFVECYELLQSGNHEKVSKPLDYDHKYQFLLVQSLPRVVFNVSQGGTIGEKIGKNGNLIVELIAPEDEESKET</sequence>
<dbReference type="GO" id="GO:0043130">
    <property type="term" value="F:ubiquitin binding"/>
    <property type="evidence" value="ECO:0007669"/>
    <property type="project" value="TreeGrafter"/>
</dbReference>
<dbReference type="InterPro" id="IPR050730">
    <property type="entry name" value="UBX_domain-protein"/>
</dbReference>
<accession>A0A2S4PXU1</accession>
<dbReference type="PANTHER" id="PTHR23322">
    <property type="entry name" value="FAS-ASSOCIATED PROTEIN"/>
    <property type="match status" value="1"/>
</dbReference>
<protein>
    <recommendedName>
        <fullName evidence="2">UAS domain-containing protein</fullName>
    </recommendedName>
</protein>
<feature type="coiled-coil region" evidence="1">
    <location>
        <begin position="312"/>
        <end position="339"/>
    </location>
</feature>
<dbReference type="SUPFAM" id="SSF52833">
    <property type="entry name" value="Thioredoxin-like"/>
    <property type="match status" value="1"/>
</dbReference>
<organism evidence="3 4">
    <name type="scientific">Erysiphe pulchra</name>
    <dbReference type="NCBI Taxonomy" id="225359"/>
    <lineage>
        <taxon>Eukaryota</taxon>
        <taxon>Fungi</taxon>
        <taxon>Dikarya</taxon>
        <taxon>Ascomycota</taxon>
        <taxon>Pezizomycotina</taxon>
        <taxon>Leotiomycetes</taxon>
        <taxon>Erysiphales</taxon>
        <taxon>Erysiphaceae</taxon>
        <taxon>Erysiphe</taxon>
    </lineage>
</organism>
<dbReference type="Gene3D" id="3.40.30.10">
    <property type="entry name" value="Glutaredoxin"/>
    <property type="match status" value="1"/>
</dbReference>
<proteinExistence type="predicted"/>
<gene>
    <name evidence="3" type="ORF">EPUL_001022</name>
</gene>
<reference evidence="3 4" key="1">
    <citation type="submission" date="2017-10" db="EMBL/GenBank/DDBJ databases">
        <title>Development of genomic resources for the powdery mildew, Erysiphe pulchra.</title>
        <authorList>
            <person name="Wadl P.A."/>
            <person name="Mack B.M."/>
            <person name="Moore G."/>
            <person name="Beltz S.B."/>
        </authorList>
    </citation>
    <scope>NUCLEOTIDE SEQUENCE [LARGE SCALE GENOMIC DNA]</scope>
    <source>
        <strain evidence="3">Cflorida</strain>
    </source>
</reference>
<dbReference type="CDD" id="cd14273">
    <property type="entry name" value="UBA_TAP-C_like"/>
    <property type="match status" value="1"/>
</dbReference>
<dbReference type="InterPro" id="IPR036249">
    <property type="entry name" value="Thioredoxin-like_sf"/>
</dbReference>
<dbReference type="EMBL" id="PEDP01000243">
    <property type="protein sequence ID" value="POS86827.1"/>
    <property type="molecule type" value="Genomic_DNA"/>
</dbReference>
<dbReference type="InterPro" id="IPR009060">
    <property type="entry name" value="UBA-like_sf"/>
</dbReference>
<dbReference type="Pfam" id="PF14555">
    <property type="entry name" value="UBA_4"/>
    <property type="match status" value="1"/>
</dbReference>
<evidence type="ECO:0000313" key="3">
    <source>
        <dbReference type="EMBL" id="POS86827.1"/>
    </source>
</evidence>
<keyword evidence="1" id="KW-0175">Coiled coil</keyword>
<evidence type="ECO:0000259" key="2">
    <source>
        <dbReference type="SMART" id="SM00594"/>
    </source>
</evidence>
<dbReference type="InterPro" id="IPR006577">
    <property type="entry name" value="UAS"/>
</dbReference>
<dbReference type="STRING" id="225359.A0A2S4PXU1"/>
<evidence type="ECO:0000313" key="4">
    <source>
        <dbReference type="Proteomes" id="UP000237438"/>
    </source>
</evidence>
<feature type="domain" description="UAS" evidence="2">
    <location>
        <begin position="175"/>
        <end position="307"/>
    </location>
</feature>
<dbReference type="OrthoDB" id="1026733at2759"/>
<keyword evidence="4" id="KW-1185">Reference proteome</keyword>
<dbReference type="Proteomes" id="UP000237438">
    <property type="component" value="Unassembled WGS sequence"/>
</dbReference>
<dbReference type="AlphaFoldDB" id="A0A2S4PXU1"/>
<comment type="caution">
    <text evidence="3">The sequence shown here is derived from an EMBL/GenBank/DDBJ whole genome shotgun (WGS) entry which is preliminary data.</text>
</comment>
<dbReference type="SUPFAM" id="SSF46934">
    <property type="entry name" value="UBA-like"/>
    <property type="match status" value="1"/>
</dbReference>
<dbReference type="PANTHER" id="PTHR23322:SF1">
    <property type="entry name" value="FAS-ASSOCIATED FACTOR 2"/>
    <property type="match status" value="1"/>
</dbReference>
<name>A0A2S4PXU1_9PEZI</name>
<dbReference type="SMART" id="SM00594">
    <property type="entry name" value="UAS"/>
    <property type="match status" value="1"/>
</dbReference>
<dbReference type="GO" id="GO:0036503">
    <property type="term" value="P:ERAD pathway"/>
    <property type="evidence" value="ECO:0007669"/>
    <property type="project" value="TreeGrafter"/>
</dbReference>
<evidence type="ECO:0000256" key="1">
    <source>
        <dbReference type="SAM" id="Coils"/>
    </source>
</evidence>